<dbReference type="InterPro" id="IPR009050">
    <property type="entry name" value="Globin-like_sf"/>
</dbReference>
<dbReference type="PROSITE" id="PS52004">
    <property type="entry name" value="KS3_2"/>
    <property type="match status" value="1"/>
</dbReference>
<dbReference type="GO" id="GO:0031177">
    <property type="term" value="F:phosphopantetheine binding"/>
    <property type="evidence" value="ECO:0007669"/>
    <property type="project" value="InterPro"/>
</dbReference>
<dbReference type="InterPro" id="IPR036291">
    <property type="entry name" value="NAD(P)-bd_dom_sf"/>
</dbReference>
<feature type="domain" description="FAD-binding FR-type" evidence="22">
    <location>
        <begin position="151"/>
        <end position="262"/>
    </location>
</feature>
<keyword evidence="11" id="KW-0274">FAD</keyword>
<evidence type="ECO:0000256" key="10">
    <source>
        <dbReference type="ARBA" id="ARBA00022723"/>
    </source>
</evidence>
<dbReference type="InterPro" id="IPR020807">
    <property type="entry name" value="PKS_DH"/>
</dbReference>
<dbReference type="Pfam" id="PF00175">
    <property type="entry name" value="NAD_binding_1"/>
    <property type="match status" value="1"/>
</dbReference>
<evidence type="ECO:0000259" key="23">
    <source>
        <dbReference type="PROSITE" id="PS52004"/>
    </source>
</evidence>
<dbReference type="CDD" id="cd00833">
    <property type="entry name" value="PKS"/>
    <property type="match status" value="1"/>
</dbReference>
<organism evidence="25 26">
    <name type="scientific">Xylaria multiplex</name>
    <dbReference type="NCBI Taxonomy" id="323545"/>
    <lineage>
        <taxon>Eukaryota</taxon>
        <taxon>Fungi</taxon>
        <taxon>Dikarya</taxon>
        <taxon>Ascomycota</taxon>
        <taxon>Pezizomycotina</taxon>
        <taxon>Sordariomycetes</taxon>
        <taxon>Xylariomycetidae</taxon>
        <taxon>Xylariales</taxon>
        <taxon>Xylariaceae</taxon>
        <taxon>Xylaria</taxon>
    </lineage>
</organism>
<evidence type="ECO:0000259" key="24">
    <source>
        <dbReference type="PROSITE" id="PS52019"/>
    </source>
</evidence>
<accession>A0A7C8MME4</accession>
<dbReference type="CDD" id="cd06184">
    <property type="entry name" value="flavohem_like_fad_nad_binding"/>
    <property type="match status" value="1"/>
</dbReference>
<dbReference type="InterPro" id="IPR018201">
    <property type="entry name" value="Ketoacyl_synth_AS"/>
</dbReference>
<evidence type="ECO:0000256" key="9">
    <source>
        <dbReference type="ARBA" id="ARBA00022679"/>
    </source>
</evidence>
<proteinExistence type="inferred from homology"/>
<dbReference type="PROSITE" id="PS01057">
    <property type="entry name" value="SAICAR_SYNTHETASE_1"/>
    <property type="match status" value="1"/>
</dbReference>
<dbReference type="PROSITE" id="PS50075">
    <property type="entry name" value="CARRIER"/>
    <property type="match status" value="1"/>
</dbReference>
<keyword evidence="9" id="KW-0808">Transferase</keyword>
<dbReference type="InterPro" id="IPR014031">
    <property type="entry name" value="Ketoacyl_synth_C"/>
</dbReference>
<sequence>MAAPLTPSQIAVVKATAPVLKEHGETITTLFYKNLLNANPELRNVFNEANQVGGAQPRALAGAVFAYATYVDDLGKLGAAVERIAHKHASLNVQPEHYPIVGKFLLEAVAAVLGDACTPEIGEAWTAAYAVLADIFINREHQIYVAFENWTGWRRFKIQKKVAESSEITSFYLVPEDGVALPTFLPGQYISLQLYIPKLGLRQPRQYSLSDAPGNNYYRISVKKEFGKQVAIPGLISNMLHNEFNEGDVVELTHPTGEFFVRAEEETPVVLISAGVGITPMISILNSSAASSRKISLIHGAHGSKTHAFVDTLKKAAENPNVQVTTFLTTLEEGDVQGVNFDFEGRVNLDKVDPERLLTGNAAAGYYVCGPTAFMTDIQQYLLDHGCRRVDEESCERCLKANVPCTSSPSLRYRRKENGRGRESGSKRRLLHIQPGPLKATRETLLLPQEDRLLCDLVSQLEQDPATLDPFGEPQVIKQMANIPRSCSFGSDSAASQSEEVYEFDNIRHSNLVDFGSLWSRPFSAEAELGYPEPYPLYSSLSRNQFQDTTCPESVKQTLLGYLSEVNLLHDAWRALEQDTTCNGLVSPVPEVLLHSAGNGEHWHVRTLSFGSGNYRIGLLAHSRYPRHNNTTRNQVPTSLEGFYGSPEPVAIIGSSCRFTGHATSPSKLWDILHKPQDLSREVPPERFNAKAFYHEDGEYHGTTNSIKAYWLEEDVSRFDAVLFNITPKEAEAMDPQQRLLLEVVFEAMESAGYPLSRCSGENVGVFAGCMTQDYEMRSSRDELVTSRYFPTGNSRAILANRITYFFNFRGPSLTLDTACSSSLVALHEAVLHLQTGRCSMACVTGANLMLTPEQFIFESSLQMLSPSGKCHMWDTRRDGYARGEGAAALLVKPLSRAIADGDKIEAIIRAVNTNSDGRTSGLTVPNPEAQATLIRNTYQLAGLDPRNPSDQCQYFEAHGTGTAVGDPREAAAINDAFFGNPSSDQEDAQPSPVSNKKMLVGSVKTVIGHTEAAAGLAGVLKVVWSIKHGLVPPNLHFENLDPGVKPFYTHLQIPTSVMPWPDPPPGQPRRASVNSFGFGGANAHAIVESYVPEVHNAVLAMPYRLRYCPMMGHSERATRVLAPQPHPNVTPNQESELNLIPFHLPIVISAASHKSLRDLVQSYRTYLDQSEVNIHELSWHQYSRRTDLPYRVVFSAASTSEALAALDSLLVPNESMVPVERVIRSKATGSSLRILGIFTGQGAQWATMSKSFLQLNSVYRDTIRKLDGILKSCPRPCSWTLEEQIMADEGVSRLNEAAVSQPLCTALQIALVDFLRSIGIDFHTVIGHSSGEIAAAYAAGRLSAADAIVISYYRGMVAHLSGGSDGQKGGMLVTRMSESEALGFCDNPSFRGSLCIAASNSPSSITFSGDLDSIHLAFKQLKDEQKMAQLLLVDTAYHSKHMAKPAVDYMKAMQEYGVSSVPEGNGVIWISSVKGRPRTGAQDLDGQYWVDNMVNQVQFHEAVRHALSQSGNEFDCAIEIGPHSALRSPVLEIAKALGRNVLYSSPLIRKNDSGLSVSNFLEFIWSNFGSSKINLCSYIEQSPHPGSLSSRLDDVPLYPFDHSASYWLESRICRQYHFRTEAPHELLGVRAREDNTYEMKWRNVLKLDRIPWLEHHGFQGQALLPASAYCVMALDAARYYLAGRPASLVELRDVEIFSGIAIDRDSPGVETLFSLNISTGDKDSSSIGATFALYSCPADGTTKMTRHATGSLHIVLGEPPSIGVLPARQPPLSGTLAADPGAFYEMMNATGLIYTGPFKALTSIQRRYRHCCATLGRFHPDETTRLQISPATLDACFQSAFLTYASPGDGSLWASFLPTRIGRIQFNLSTLKGNDMTNDTLTADTHLVRCTPPTEASRASIVVDGTIFNKAGVAEIQFEELVVRALANTNPKDDLELYLHTVMDIDPTDEIVQADNVVSNGGDILLVESCRRIASFVLGGDNAVKDTSSTAKNSSSSETQESIDSMIRNSHHADYLDSIQNAGKSDPTRLSKALPSIEEEARQIFIFRDHVGRIVKQIAHRYPWMNILYLPTAQLRLTRLILAAIGDSFQYFTVGKSEAHAPSGIQDATVQSVEGVRDLGVDLKADLRTQIGTEALLDLVILPTTLLGDDVATKALKNISEAMKPGGYLILVNPYTTKLGALSGTDFDYGPNYPPTPPRWPDALDACGFTRQARNCDHFHQSGYILVRQFGEHEPSGIVPGINGSNPITDKLLLVGGASGQGGNQLVTSLQEQLSPYCGSTMSHSLDGATTEDLENCTAVIMLADLDEPVMSTMTQHRIGQLHTLLRPTLTVLWVTCDARGGNAGHAASFGFLRTIVAEVPTLKLQVLDLDPNDAKPPTERISSAFRRLVGTDKDANNTSMWTLEPEIHMDNGRRLIPRVMPWKHANDRANALRRIVTKPVNTIRQCVELSQEASSNGSRSFVLREQKPRPLTPGSVMIQVDYSSALPFKLDDNLSGYVCMGRETMTGKQMMALSDTNSSYITCPSFQAMTLEGDAHQGLIVLHEFIRCIAALRSVSIAPRNGPIVLIDPDVGFARRLLDIVTPSCKVIILGTCCGDEDAARFAEIGAVCEPDRYTARCLHPRTLMRDLQHAFPQHGIVFNFLPETHDLSQRIVASIPSGCTVHTGSTTFSSGRLMHKEDYPAIGGVLKRAMELAVQSRSEEVSELISTEPLSKLQRSQLGRFEQPFQIINWNRDNDALEVIKHTIDGPLFYPYKTYYLFGMTRDFGHSLCHFFLENGARNIVLASRNPDTSPDWVAELNNTYAAAICIERADVTSVESLLSLKQKVSETMPAVGGVVNGAMVLDDHVFAQMTIETWDRVMRPKTVGSANLDKVFSENNLDFFIMTSSFAAVGGHPGQSNYAAANMYMNGLAAHRRRRGLVGTALNIGVIYGLGFLRREKSHLYAGLEREGYPPISEHNLHHMFLEAIVAGRPSCESNSPDHEQRHPFDITTGLRRYVRGSAHPLHWHVDPRFGHFALRHSADNAGDGATSKMQERMSLQQQLAGLEEKEAVADAISAALTHKLQTLLQFPDGVSIDRHKSLTDLGVDSLFAVEVRDWFYKSLGKDIAVMKIMNAPSIQRLCMDSAEHVLSSRAA</sequence>
<feature type="domain" description="PKS/mFAS DH" evidence="24">
    <location>
        <begin position="1625"/>
        <end position="1933"/>
    </location>
</feature>
<dbReference type="GO" id="GO:0020037">
    <property type="term" value="F:heme binding"/>
    <property type="evidence" value="ECO:0007669"/>
    <property type="project" value="InterPro"/>
</dbReference>
<evidence type="ECO:0000256" key="13">
    <source>
        <dbReference type="ARBA" id="ARBA00023002"/>
    </source>
</evidence>
<feature type="domain" description="Globin" evidence="20">
    <location>
        <begin position="4"/>
        <end position="141"/>
    </location>
</feature>
<evidence type="ECO:0000259" key="22">
    <source>
        <dbReference type="PROSITE" id="PS51384"/>
    </source>
</evidence>
<comment type="cofactor">
    <cofactor evidence="2">
        <name>FAD</name>
        <dbReference type="ChEBI" id="CHEBI:57692"/>
    </cofactor>
</comment>
<dbReference type="GO" id="GO:0004312">
    <property type="term" value="F:fatty acid synthase activity"/>
    <property type="evidence" value="ECO:0007669"/>
    <property type="project" value="TreeGrafter"/>
</dbReference>
<evidence type="ECO:0000259" key="21">
    <source>
        <dbReference type="PROSITE" id="PS50075"/>
    </source>
</evidence>
<comment type="catalytic activity">
    <reaction evidence="17">
        <text>2 nitric oxide + NADH + 2 O2 = 2 nitrate + NAD(+) + H(+)</text>
        <dbReference type="Rhea" id="RHEA:19469"/>
        <dbReference type="ChEBI" id="CHEBI:15378"/>
        <dbReference type="ChEBI" id="CHEBI:15379"/>
        <dbReference type="ChEBI" id="CHEBI:16480"/>
        <dbReference type="ChEBI" id="CHEBI:17632"/>
        <dbReference type="ChEBI" id="CHEBI:57540"/>
        <dbReference type="ChEBI" id="CHEBI:57945"/>
        <dbReference type="EC" id="1.14.12.17"/>
    </reaction>
</comment>
<evidence type="ECO:0000259" key="20">
    <source>
        <dbReference type="PROSITE" id="PS01033"/>
    </source>
</evidence>
<dbReference type="Pfam" id="PF16197">
    <property type="entry name" value="KAsynt_C_assoc"/>
    <property type="match status" value="1"/>
</dbReference>
<dbReference type="SUPFAM" id="SSF52343">
    <property type="entry name" value="Ferredoxin reductase-like, C-terminal NADP-linked domain"/>
    <property type="match status" value="1"/>
</dbReference>
<dbReference type="EMBL" id="WUBL01000099">
    <property type="protein sequence ID" value="KAF2966008.1"/>
    <property type="molecule type" value="Genomic_DNA"/>
</dbReference>
<dbReference type="Pfam" id="PF21089">
    <property type="entry name" value="PKS_DH_N"/>
    <property type="match status" value="1"/>
</dbReference>
<dbReference type="PROSITE" id="PS52019">
    <property type="entry name" value="PKS_MFAS_DH"/>
    <property type="match status" value="1"/>
</dbReference>
<evidence type="ECO:0000256" key="6">
    <source>
        <dbReference type="ARBA" id="ARBA00022553"/>
    </source>
</evidence>
<evidence type="ECO:0000256" key="12">
    <source>
        <dbReference type="ARBA" id="ARBA00022857"/>
    </source>
</evidence>
<dbReference type="InterPro" id="IPR013968">
    <property type="entry name" value="PKS_KR"/>
</dbReference>
<dbReference type="GO" id="GO:0046872">
    <property type="term" value="F:metal ion binding"/>
    <property type="evidence" value="ECO:0007669"/>
    <property type="project" value="UniProtKB-KW"/>
</dbReference>
<dbReference type="SMART" id="SM00827">
    <property type="entry name" value="PKS_AT"/>
    <property type="match status" value="1"/>
</dbReference>
<comment type="cofactor">
    <cofactor evidence="1">
        <name>heme b</name>
        <dbReference type="ChEBI" id="CHEBI:60344"/>
    </cofactor>
</comment>
<dbReference type="SMART" id="SM00823">
    <property type="entry name" value="PKS_PP"/>
    <property type="match status" value="1"/>
</dbReference>
<dbReference type="GO" id="GO:0062197">
    <property type="term" value="P:cellular response to chemical stress"/>
    <property type="evidence" value="ECO:0007669"/>
    <property type="project" value="UniProtKB-ARBA"/>
</dbReference>
<feature type="region of interest" description="C-terminal hotdog fold" evidence="19">
    <location>
        <begin position="1776"/>
        <end position="1933"/>
    </location>
</feature>
<dbReference type="Gene3D" id="3.40.366.10">
    <property type="entry name" value="Malonyl-Coenzyme A Acyl Carrier Protein, domain 2"/>
    <property type="match status" value="1"/>
</dbReference>
<evidence type="ECO:0000256" key="16">
    <source>
        <dbReference type="ARBA" id="ARBA00023268"/>
    </source>
</evidence>
<dbReference type="InterPro" id="IPR009081">
    <property type="entry name" value="PP-bd_ACP"/>
</dbReference>
<feature type="domain" description="Carrier" evidence="21">
    <location>
        <begin position="3051"/>
        <end position="3130"/>
    </location>
</feature>
<dbReference type="FunFam" id="1.10.490.10:FF:000003">
    <property type="entry name" value="Flavohemoprotein"/>
    <property type="match status" value="1"/>
</dbReference>
<evidence type="ECO:0000256" key="3">
    <source>
        <dbReference type="ARBA" id="ARBA00006401"/>
    </source>
</evidence>
<feature type="active site" description="Proton acceptor; for dehydratase activity" evidence="19">
    <location>
        <position position="1657"/>
    </location>
</feature>
<dbReference type="Gene3D" id="3.40.47.10">
    <property type="match status" value="1"/>
</dbReference>
<dbReference type="Pfam" id="PF14765">
    <property type="entry name" value="PS-DH"/>
    <property type="match status" value="1"/>
</dbReference>
<dbReference type="EC" id="1.14.12.17" evidence="4"/>
<dbReference type="InterPro" id="IPR042104">
    <property type="entry name" value="PKS_dehydratase_sf"/>
</dbReference>
<keyword evidence="12" id="KW-0521">NADP</keyword>
<dbReference type="InterPro" id="IPR001227">
    <property type="entry name" value="Ac_transferase_dom_sf"/>
</dbReference>
<dbReference type="PANTHER" id="PTHR43775">
    <property type="entry name" value="FATTY ACID SYNTHASE"/>
    <property type="match status" value="1"/>
</dbReference>
<evidence type="ECO:0000313" key="25">
    <source>
        <dbReference type="EMBL" id="KAF2966008.1"/>
    </source>
</evidence>
<keyword evidence="14" id="KW-0408">Iron</keyword>
<dbReference type="SUPFAM" id="SSF53901">
    <property type="entry name" value="Thiolase-like"/>
    <property type="match status" value="1"/>
</dbReference>
<keyword evidence="26" id="KW-1185">Reference proteome</keyword>
<dbReference type="InterPro" id="IPR050091">
    <property type="entry name" value="PKS_NRPS_Biosynth_Enz"/>
</dbReference>
<protein>
    <recommendedName>
        <fullName evidence="4">nitric oxide dioxygenase</fullName>
        <ecNumber evidence="4">1.14.12.17</ecNumber>
    </recommendedName>
</protein>
<dbReference type="InterPro" id="IPR039261">
    <property type="entry name" value="FNR_nucleotide-bd"/>
</dbReference>
<dbReference type="Gene3D" id="3.40.50.720">
    <property type="entry name" value="NAD(P)-binding Rossmann-like Domain"/>
    <property type="match status" value="2"/>
</dbReference>
<dbReference type="InterPro" id="IPR016036">
    <property type="entry name" value="Malonyl_transacylase_ACP-bd"/>
</dbReference>
<dbReference type="SUPFAM" id="SSF51735">
    <property type="entry name" value="NAD(P)-binding Rossmann-fold domains"/>
    <property type="match status" value="2"/>
</dbReference>
<gene>
    <name evidence="25" type="ORF">GQX73_g7569</name>
</gene>
<comment type="caution">
    <text evidence="25">The sequence shown here is derived from an EMBL/GenBank/DDBJ whole genome shotgun (WGS) entry which is preliminary data.</text>
</comment>
<dbReference type="InterPro" id="IPR014043">
    <property type="entry name" value="Acyl_transferase_dom"/>
</dbReference>
<keyword evidence="5" id="KW-0596">Phosphopantetheine</keyword>
<dbReference type="CDD" id="cd08922">
    <property type="entry name" value="FHb-globin"/>
    <property type="match status" value="1"/>
</dbReference>
<keyword evidence="10" id="KW-0479">Metal-binding</keyword>
<dbReference type="Proteomes" id="UP000481858">
    <property type="component" value="Unassembled WGS sequence"/>
</dbReference>
<evidence type="ECO:0000256" key="8">
    <source>
        <dbReference type="ARBA" id="ARBA00022630"/>
    </source>
</evidence>
<name>A0A7C8MME4_9PEZI</name>
<evidence type="ECO:0000313" key="26">
    <source>
        <dbReference type="Proteomes" id="UP000481858"/>
    </source>
</evidence>
<comment type="similarity">
    <text evidence="3">In the C-terminal section; belongs to the flavoprotein pyridine nucleotide cytochrome reductase family.</text>
</comment>
<dbReference type="Pfam" id="PF02801">
    <property type="entry name" value="Ketoacyl-synt_C"/>
    <property type="match status" value="1"/>
</dbReference>
<dbReference type="SUPFAM" id="SSF63380">
    <property type="entry name" value="Riboflavin synthase domain-like"/>
    <property type="match status" value="1"/>
</dbReference>
<dbReference type="GO" id="GO:0004639">
    <property type="term" value="F:phosphoribosylaminoimidazolesuccinocarboxamide synthase activity"/>
    <property type="evidence" value="ECO:0007669"/>
    <property type="project" value="InterPro"/>
</dbReference>
<evidence type="ECO:0000256" key="1">
    <source>
        <dbReference type="ARBA" id="ARBA00001970"/>
    </source>
</evidence>
<dbReference type="InterPro" id="IPR017938">
    <property type="entry name" value="Riboflavin_synthase-like_b-brl"/>
</dbReference>
<dbReference type="Pfam" id="PF00550">
    <property type="entry name" value="PP-binding"/>
    <property type="match status" value="1"/>
</dbReference>
<dbReference type="Pfam" id="PF22621">
    <property type="entry name" value="CurL-like_PKS_C"/>
    <property type="match status" value="1"/>
</dbReference>
<dbReference type="Gene3D" id="3.40.50.80">
    <property type="entry name" value="Nucleotide-binding domain of ferredoxin-NADP reductase (FNR) module"/>
    <property type="match status" value="1"/>
</dbReference>
<dbReference type="Pfam" id="PF08659">
    <property type="entry name" value="KR"/>
    <property type="match status" value="1"/>
</dbReference>
<feature type="domain" description="Ketosynthase family 3 (KS3)" evidence="23">
    <location>
        <begin position="647"/>
        <end position="1090"/>
    </location>
</feature>
<dbReference type="InterPro" id="IPR036736">
    <property type="entry name" value="ACP-like_sf"/>
</dbReference>
<dbReference type="SMART" id="SM00825">
    <property type="entry name" value="PKS_KS"/>
    <property type="match status" value="1"/>
</dbReference>
<dbReference type="SUPFAM" id="SSF46458">
    <property type="entry name" value="Globin-like"/>
    <property type="match status" value="1"/>
</dbReference>
<keyword evidence="16" id="KW-0511">Multifunctional enzyme</keyword>
<keyword evidence="6" id="KW-0597">Phosphoprotein</keyword>
<dbReference type="NCBIfam" id="NF009805">
    <property type="entry name" value="PRK13289.1"/>
    <property type="match status" value="1"/>
</dbReference>
<dbReference type="OrthoDB" id="329835at2759"/>
<dbReference type="GO" id="GO:0019825">
    <property type="term" value="F:oxygen binding"/>
    <property type="evidence" value="ECO:0007669"/>
    <property type="project" value="InterPro"/>
</dbReference>
<dbReference type="GO" id="GO:0006164">
    <property type="term" value="P:purine nucleotide biosynthetic process"/>
    <property type="evidence" value="ECO:0007669"/>
    <property type="project" value="InterPro"/>
</dbReference>
<dbReference type="InterPro" id="IPR049551">
    <property type="entry name" value="PKS_DH_C"/>
</dbReference>
<evidence type="ECO:0000256" key="11">
    <source>
        <dbReference type="ARBA" id="ARBA00022827"/>
    </source>
</evidence>
<dbReference type="InterPro" id="IPR032821">
    <property type="entry name" value="PKS_assoc"/>
</dbReference>
<dbReference type="SUPFAM" id="SSF55048">
    <property type="entry name" value="Probable ACP-binding domain of malonyl-CoA ACP transacylase"/>
    <property type="match status" value="1"/>
</dbReference>
<dbReference type="InterPro" id="IPR029063">
    <property type="entry name" value="SAM-dependent_MTases_sf"/>
</dbReference>
<evidence type="ECO:0000256" key="15">
    <source>
        <dbReference type="ARBA" id="ARBA00023027"/>
    </source>
</evidence>
<reference evidence="25 26" key="1">
    <citation type="submission" date="2019-12" db="EMBL/GenBank/DDBJ databases">
        <title>Draft genome sequence of the ascomycete Xylaria multiplex DSM 110363.</title>
        <authorList>
            <person name="Buettner E."/>
            <person name="Kellner H."/>
        </authorList>
    </citation>
    <scope>NUCLEOTIDE SEQUENCE [LARGE SCALE GENOMIC DNA]</scope>
    <source>
        <strain evidence="25 26">DSM 110363</strain>
    </source>
</reference>
<feature type="active site" description="Proton donor; for dehydratase activity" evidence="19">
    <location>
        <position position="1835"/>
    </location>
</feature>
<dbReference type="InterPro" id="IPR049900">
    <property type="entry name" value="PKS_mFAS_DH"/>
</dbReference>
<dbReference type="SMART" id="SM00826">
    <property type="entry name" value="PKS_DH"/>
    <property type="match status" value="1"/>
</dbReference>
<keyword evidence="8" id="KW-0285">Flavoprotein</keyword>
<dbReference type="SUPFAM" id="SSF53335">
    <property type="entry name" value="S-adenosyl-L-methionine-dependent methyltransferases"/>
    <property type="match status" value="1"/>
</dbReference>
<dbReference type="InterPro" id="IPR000971">
    <property type="entry name" value="Globin"/>
</dbReference>
<dbReference type="SMART" id="SM00822">
    <property type="entry name" value="PKS_KR"/>
    <property type="match status" value="1"/>
</dbReference>
<dbReference type="FunFam" id="2.40.30.10:FF:000034">
    <property type="entry name" value="Flavohemoprotein"/>
    <property type="match status" value="1"/>
</dbReference>
<dbReference type="Gene3D" id="1.10.1200.10">
    <property type="entry name" value="ACP-like"/>
    <property type="match status" value="1"/>
</dbReference>
<dbReference type="SUPFAM" id="SSF52151">
    <property type="entry name" value="FabD/lysophospholipase-like"/>
    <property type="match status" value="1"/>
</dbReference>
<dbReference type="InterPro" id="IPR012292">
    <property type="entry name" value="Globin/Proto"/>
</dbReference>
<dbReference type="Gene3D" id="3.10.129.110">
    <property type="entry name" value="Polyketide synthase dehydratase"/>
    <property type="match status" value="1"/>
</dbReference>
<keyword evidence="7" id="KW-0349">Heme</keyword>
<evidence type="ECO:0000256" key="2">
    <source>
        <dbReference type="ARBA" id="ARBA00001974"/>
    </source>
</evidence>
<dbReference type="GO" id="GO:0006633">
    <property type="term" value="P:fatty acid biosynthetic process"/>
    <property type="evidence" value="ECO:0007669"/>
    <property type="project" value="InterPro"/>
</dbReference>
<evidence type="ECO:0000256" key="4">
    <source>
        <dbReference type="ARBA" id="ARBA00012229"/>
    </source>
</evidence>
<dbReference type="InterPro" id="IPR020841">
    <property type="entry name" value="PKS_Beta-ketoAc_synthase_dom"/>
</dbReference>
<evidence type="ECO:0000256" key="17">
    <source>
        <dbReference type="ARBA" id="ARBA00048649"/>
    </source>
</evidence>
<dbReference type="PROSITE" id="PS01033">
    <property type="entry name" value="GLOBIN"/>
    <property type="match status" value="1"/>
</dbReference>
<feature type="region of interest" description="N-terminal hotdog fold" evidence="19">
    <location>
        <begin position="1625"/>
        <end position="1760"/>
    </location>
</feature>
<dbReference type="GO" id="GO:0044550">
    <property type="term" value="P:secondary metabolite biosynthetic process"/>
    <property type="evidence" value="ECO:0007669"/>
    <property type="project" value="TreeGrafter"/>
</dbReference>
<dbReference type="SUPFAM" id="SSF47336">
    <property type="entry name" value="ACP-like"/>
    <property type="match status" value="1"/>
</dbReference>
<evidence type="ECO:0000256" key="18">
    <source>
        <dbReference type="ARBA" id="ARBA00049433"/>
    </source>
</evidence>
<dbReference type="InterPro" id="IPR014030">
    <property type="entry name" value="Ketoacyl_synth_N"/>
</dbReference>
<dbReference type="Gene3D" id="2.40.30.10">
    <property type="entry name" value="Translation factors"/>
    <property type="match status" value="1"/>
</dbReference>
<dbReference type="Gene3D" id="1.10.490.10">
    <property type="entry name" value="Globins"/>
    <property type="match status" value="1"/>
</dbReference>
<dbReference type="Pfam" id="PF00698">
    <property type="entry name" value="Acyl_transf_1"/>
    <property type="match status" value="1"/>
</dbReference>
<dbReference type="GO" id="GO:0004315">
    <property type="term" value="F:3-oxoacyl-[acyl-carrier-protein] synthase activity"/>
    <property type="evidence" value="ECO:0007669"/>
    <property type="project" value="InterPro"/>
</dbReference>
<dbReference type="InterPro" id="IPR020806">
    <property type="entry name" value="PKS_PP-bd"/>
</dbReference>
<dbReference type="PROSITE" id="PS51384">
    <property type="entry name" value="FAD_FR"/>
    <property type="match status" value="1"/>
</dbReference>
<dbReference type="InParanoid" id="A0A7C8MME4"/>
<keyword evidence="15" id="KW-0520">NAD</keyword>
<dbReference type="Pfam" id="PF00042">
    <property type="entry name" value="Globin"/>
    <property type="match status" value="1"/>
</dbReference>
<comment type="catalytic activity">
    <reaction evidence="18">
        <text>2 nitric oxide + NADPH + 2 O2 = 2 nitrate + NADP(+) + H(+)</text>
        <dbReference type="Rhea" id="RHEA:19465"/>
        <dbReference type="ChEBI" id="CHEBI:15378"/>
        <dbReference type="ChEBI" id="CHEBI:15379"/>
        <dbReference type="ChEBI" id="CHEBI:16480"/>
        <dbReference type="ChEBI" id="CHEBI:17632"/>
        <dbReference type="ChEBI" id="CHEBI:57783"/>
        <dbReference type="ChEBI" id="CHEBI:58349"/>
        <dbReference type="EC" id="1.14.12.17"/>
    </reaction>
</comment>
<evidence type="ECO:0000256" key="5">
    <source>
        <dbReference type="ARBA" id="ARBA00022450"/>
    </source>
</evidence>
<dbReference type="InterPro" id="IPR018236">
    <property type="entry name" value="SAICAR_synthetase_CS"/>
</dbReference>
<evidence type="ECO:0000256" key="7">
    <source>
        <dbReference type="ARBA" id="ARBA00022617"/>
    </source>
</evidence>
<dbReference type="PANTHER" id="PTHR43775:SF20">
    <property type="entry name" value="HYBRID PKS-NRPS SYNTHETASE APDA"/>
    <property type="match status" value="1"/>
</dbReference>
<dbReference type="InterPro" id="IPR001433">
    <property type="entry name" value="OxRdtase_FAD/NAD-bd"/>
</dbReference>
<keyword evidence="13" id="KW-0560">Oxidoreductase</keyword>
<dbReference type="Pfam" id="PF00109">
    <property type="entry name" value="ketoacyl-synt"/>
    <property type="match status" value="1"/>
</dbReference>
<dbReference type="GO" id="GO:0008941">
    <property type="term" value="F:nitric oxide dioxygenase NAD(P)H activity"/>
    <property type="evidence" value="ECO:0007669"/>
    <property type="project" value="UniProtKB-EC"/>
</dbReference>
<dbReference type="InterPro" id="IPR017927">
    <property type="entry name" value="FAD-bd_FR_type"/>
</dbReference>
<evidence type="ECO:0000256" key="14">
    <source>
        <dbReference type="ARBA" id="ARBA00023004"/>
    </source>
</evidence>
<dbReference type="InterPro" id="IPR057326">
    <property type="entry name" value="KR_dom"/>
</dbReference>
<evidence type="ECO:0000256" key="19">
    <source>
        <dbReference type="PROSITE-ProRule" id="PRU01363"/>
    </source>
</evidence>
<dbReference type="InterPro" id="IPR016035">
    <property type="entry name" value="Acyl_Trfase/lysoPLipase"/>
</dbReference>
<dbReference type="InterPro" id="IPR049552">
    <property type="entry name" value="PKS_DH_N"/>
</dbReference>
<dbReference type="InterPro" id="IPR016039">
    <property type="entry name" value="Thiolase-like"/>
</dbReference>
<dbReference type="PROSITE" id="PS00606">
    <property type="entry name" value="KS3_1"/>
    <property type="match status" value="1"/>
</dbReference>